<dbReference type="Pfam" id="PF01522">
    <property type="entry name" value="Polysacc_deac_1"/>
    <property type="match status" value="1"/>
</dbReference>
<accession>A0ABP7D838</accession>
<dbReference type="Proteomes" id="UP001501479">
    <property type="component" value="Unassembled WGS sequence"/>
</dbReference>
<dbReference type="InterPro" id="IPR011330">
    <property type="entry name" value="Glyco_hydro/deAcase_b/a-brl"/>
</dbReference>
<dbReference type="InterPro" id="IPR002509">
    <property type="entry name" value="NODB_dom"/>
</dbReference>
<organism evidence="2 3">
    <name type="scientific">Oceanisphaera sediminis</name>
    <dbReference type="NCBI Taxonomy" id="981381"/>
    <lineage>
        <taxon>Bacteria</taxon>
        <taxon>Pseudomonadati</taxon>
        <taxon>Pseudomonadota</taxon>
        <taxon>Gammaproteobacteria</taxon>
        <taxon>Aeromonadales</taxon>
        <taxon>Aeromonadaceae</taxon>
        <taxon>Oceanisphaera</taxon>
    </lineage>
</organism>
<dbReference type="NCBIfam" id="TIGR03212">
    <property type="entry name" value="uraD_N-term-dom"/>
    <property type="match status" value="1"/>
</dbReference>
<dbReference type="CDD" id="cd10977">
    <property type="entry name" value="CE4_PuuE_SpCDA1"/>
    <property type="match status" value="1"/>
</dbReference>
<dbReference type="Gene3D" id="3.20.20.370">
    <property type="entry name" value="Glycoside hydrolase/deacetylase"/>
    <property type="match status" value="1"/>
</dbReference>
<dbReference type="EMBL" id="BAABDS010000005">
    <property type="protein sequence ID" value="GAA3700602.1"/>
    <property type="molecule type" value="Genomic_DNA"/>
</dbReference>
<evidence type="ECO:0000313" key="2">
    <source>
        <dbReference type="EMBL" id="GAA3700602.1"/>
    </source>
</evidence>
<name>A0ABP7D838_9GAMM</name>
<protein>
    <submittedName>
        <fullName evidence="2">Allantoinase PuuE</fullName>
    </submittedName>
</protein>
<evidence type="ECO:0000313" key="3">
    <source>
        <dbReference type="Proteomes" id="UP001501479"/>
    </source>
</evidence>
<keyword evidence="3" id="KW-1185">Reference proteome</keyword>
<gene>
    <name evidence="2" type="primary">puuE_2</name>
    <name evidence="2" type="ORF">GCM10022421_03710</name>
</gene>
<sequence>MPSSIRLDAAERLQDLQGYGDQPPHPHWPEKARLALSIVLNIEEGAESHILDGDAAAEYLNSDMRCEPWPDRRNLNLESHYEYGSRVGVWRLLDLFRERNIPITAFAVGQALQRVPKIATRLVADRHEIAAHGWRWLDYRDVSPEVEAEHMRLAMNTITELTGQRPLGWYTGRVSQATRQLVINDGGFLYDSDAYNDDLPYWVKHDQGHHLVVPYSFDTNDMRFASSPGFDTGNDWLNYLTDTFDYLYREGAHQPRMMSVGLHCRLAGRPGRMMALERFLDHVAKHQDVWLARRVDIARHWHEHHSPDNATD</sequence>
<dbReference type="RefSeq" id="WP_344961834.1">
    <property type="nucleotide sequence ID" value="NZ_BAABDS010000005.1"/>
</dbReference>
<dbReference type="PROSITE" id="PS51677">
    <property type="entry name" value="NODB"/>
    <property type="match status" value="1"/>
</dbReference>
<comment type="caution">
    <text evidence="2">The sequence shown here is derived from an EMBL/GenBank/DDBJ whole genome shotgun (WGS) entry which is preliminary data.</text>
</comment>
<dbReference type="InterPro" id="IPR017625">
    <property type="entry name" value="PuuE"/>
</dbReference>
<dbReference type="SUPFAM" id="SSF88713">
    <property type="entry name" value="Glycoside hydrolase/deacetylase"/>
    <property type="match status" value="1"/>
</dbReference>
<reference evidence="3" key="1">
    <citation type="journal article" date="2019" name="Int. J. Syst. Evol. Microbiol.">
        <title>The Global Catalogue of Microorganisms (GCM) 10K type strain sequencing project: providing services to taxonomists for standard genome sequencing and annotation.</title>
        <authorList>
            <consortium name="The Broad Institute Genomics Platform"/>
            <consortium name="The Broad Institute Genome Sequencing Center for Infectious Disease"/>
            <person name="Wu L."/>
            <person name="Ma J."/>
        </authorList>
    </citation>
    <scope>NUCLEOTIDE SEQUENCE [LARGE SCALE GENOMIC DNA]</scope>
    <source>
        <strain evidence="3">JCM 17329</strain>
    </source>
</reference>
<feature type="domain" description="NodB homology" evidence="1">
    <location>
        <begin position="75"/>
        <end position="292"/>
    </location>
</feature>
<dbReference type="PANTHER" id="PTHR43123">
    <property type="entry name" value="POLYSACCHARIDE DEACETYLASE-RELATED"/>
    <property type="match status" value="1"/>
</dbReference>
<dbReference type="PANTHER" id="PTHR43123:SF1">
    <property type="entry name" value="POLYSACCHARIDE DEACETYLASE-RELATED"/>
    <property type="match status" value="1"/>
</dbReference>
<evidence type="ECO:0000259" key="1">
    <source>
        <dbReference type="PROSITE" id="PS51677"/>
    </source>
</evidence>
<proteinExistence type="predicted"/>